<dbReference type="Proteomes" id="UP000199673">
    <property type="component" value="Unassembled WGS sequence"/>
</dbReference>
<dbReference type="InterPro" id="IPR017927">
    <property type="entry name" value="FAD-bd_FR_type"/>
</dbReference>
<dbReference type="InterPro" id="IPR050415">
    <property type="entry name" value="MRET"/>
</dbReference>
<dbReference type="SUPFAM" id="SSF52343">
    <property type="entry name" value="Ferredoxin reductase-like, C-terminal NADP-linked domain"/>
    <property type="match status" value="1"/>
</dbReference>
<dbReference type="STRING" id="305507.SAMN04489724_0490"/>
<dbReference type="GO" id="GO:0016491">
    <property type="term" value="F:oxidoreductase activity"/>
    <property type="evidence" value="ECO:0007669"/>
    <property type="project" value="InterPro"/>
</dbReference>
<dbReference type="InterPro" id="IPR017938">
    <property type="entry name" value="Riboflavin_synthase-like_b-brl"/>
</dbReference>
<dbReference type="InterPro" id="IPR008333">
    <property type="entry name" value="Cbr1-like_FAD-bd_dom"/>
</dbReference>
<dbReference type="PRINTS" id="PR00410">
    <property type="entry name" value="PHEHYDRXLASE"/>
</dbReference>
<gene>
    <name evidence="2" type="ORF">SAMN04489724_0490</name>
</gene>
<dbReference type="PANTHER" id="PTHR47354">
    <property type="entry name" value="NADH OXIDOREDUCTASE HCR"/>
    <property type="match status" value="1"/>
</dbReference>
<feature type="domain" description="FAD-binding FR-type" evidence="1">
    <location>
        <begin position="15"/>
        <end position="116"/>
    </location>
</feature>
<dbReference type="PANTHER" id="PTHR47354:SF5">
    <property type="entry name" value="PROTEIN RFBI"/>
    <property type="match status" value="1"/>
</dbReference>
<dbReference type="EMBL" id="FPBF01000001">
    <property type="protein sequence ID" value="SFT37815.1"/>
    <property type="molecule type" value="Genomic_DNA"/>
</dbReference>
<evidence type="ECO:0000313" key="2">
    <source>
        <dbReference type="EMBL" id="SFT37815.1"/>
    </source>
</evidence>
<protein>
    <recommendedName>
        <fullName evidence="1">FAD-binding FR-type domain-containing protein</fullName>
    </recommendedName>
</protein>
<dbReference type="PROSITE" id="PS51384">
    <property type="entry name" value="FAD_FR"/>
    <property type="match status" value="1"/>
</dbReference>
<dbReference type="CDD" id="cd06196">
    <property type="entry name" value="FNR_like_1"/>
    <property type="match status" value="1"/>
</dbReference>
<dbReference type="SUPFAM" id="SSF63380">
    <property type="entry name" value="Riboflavin synthase domain-like"/>
    <property type="match status" value="1"/>
</dbReference>
<organism evidence="2 3">
    <name type="scientific">Algoriphagus locisalis</name>
    <dbReference type="NCBI Taxonomy" id="305507"/>
    <lineage>
        <taxon>Bacteria</taxon>
        <taxon>Pseudomonadati</taxon>
        <taxon>Bacteroidota</taxon>
        <taxon>Cytophagia</taxon>
        <taxon>Cytophagales</taxon>
        <taxon>Cyclobacteriaceae</taxon>
        <taxon>Algoriphagus</taxon>
    </lineage>
</organism>
<evidence type="ECO:0000313" key="3">
    <source>
        <dbReference type="Proteomes" id="UP000199673"/>
    </source>
</evidence>
<evidence type="ECO:0000259" key="1">
    <source>
        <dbReference type="PROSITE" id="PS51384"/>
    </source>
</evidence>
<reference evidence="3" key="1">
    <citation type="submission" date="2016-10" db="EMBL/GenBank/DDBJ databases">
        <authorList>
            <person name="Varghese N."/>
            <person name="Submissions S."/>
        </authorList>
    </citation>
    <scope>NUCLEOTIDE SEQUENCE [LARGE SCALE GENOMIC DNA]</scope>
    <source>
        <strain evidence="3">DSM 23445</strain>
    </source>
</reference>
<dbReference type="Gene3D" id="2.40.30.10">
    <property type="entry name" value="Translation factors"/>
    <property type="match status" value="1"/>
</dbReference>
<name>A0A1I6XHJ6_9BACT</name>
<dbReference type="Gene3D" id="3.40.50.80">
    <property type="entry name" value="Nucleotide-binding domain of ferredoxin-NADP reductase (FNR) module"/>
    <property type="match status" value="1"/>
</dbReference>
<dbReference type="InterPro" id="IPR001433">
    <property type="entry name" value="OxRdtase_FAD/NAD-bd"/>
</dbReference>
<keyword evidence="3" id="KW-1185">Reference proteome</keyword>
<accession>A0A1I6XHJ6</accession>
<dbReference type="Pfam" id="PF00175">
    <property type="entry name" value="NAD_binding_1"/>
    <property type="match status" value="1"/>
</dbReference>
<dbReference type="Pfam" id="PF00970">
    <property type="entry name" value="FAD_binding_6"/>
    <property type="match status" value="1"/>
</dbReference>
<dbReference type="AlphaFoldDB" id="A0A1I6XHJ6"/>
<sequence length="236" mass="26592">MLQYVLYIRTNFNTTMTYISKILDIQTITHDVKQYKVEKPKGYSFVPGQATEVAINKPEWKEEMRPFTFTSIPEEDHLEFVIKSYADHDGVTNQLDKLSVGDELILDDSWGAIQYKGKGVFIAGGAGINPFIGIFKDLEAKGELIGNTLFFANKTAEDVILESYFRKALGNDFVSILEKEQAGGHQQGRIDQDFIQAHIKDFSQEFYVCGPDSMVKAISEILEELGANPDAITFEK</sequence>
<dbReference type="InterPro" id="IPR039261">
    <property type="entry name" value="FNR_nucleotide-bd"/>
</dbReference>
<proteinExistence type="predicted"/>